<comment type="caution">
    <text evidence="17">The sequence shown here is derived from an EMBL/GenBank/DDBJ whole genome shotgun (WGS) entry which is preliminary data.</text>
</comment>
<dbReference type="Pfam" id="PF00072">
    <property type="entry name" value="Response_reg"/>
    <property type="match status" value="1"/>
</dbReference>
<keyword evidence="13" id="KW-1133">Transmembrane helix</keyword>
<evidence type="ECO:0000259" key="15">
    <source>
        <dbReference type="PROSITE" id="PS50109"/>
    </source>
</evidence>
<keyword evidence="5" id="KW-0547">Nucleotide-binding</keyword>
<dbReference type="SUPFAM" id="SSF55874">
    <property type="entry name" value="ATPase domain of HSP90 chaperone/DNA topoisomerase II/histidine kinase"/>
    <property type="match status" value="1"/>
</dbReference>
<evidence type="ECO:0000259" key="14">
    <source>
        <dbReference type="PROSITE" id="PS01124"/>
    </source>
</evidence>
<dbReference type="GO" id="GO:0005524">
    <property type="term" value="F:ATP binding"/>
    <property type="evidence" value="ECO:0007669"/>
    <property type="project" value="UniProtKB-KW"/>
</dbReference>
<dbReference type="SUPFAM" id="SSF52172">
    <property type="entry name" value="CheY-like"/>
    <property type="match status" value="1"/>
</dbReference>
<dbReference type="Gene3D" id="2.60.40.10">
    <property type="entry name" value="Immunoglobulins"/>
    <property type="match status" value="1"/>
</dbReference>
<dbReference type="InterPro" id="IPR011123">
    <property type="entry name" value="Y_Y_Y"/>
</dbReference>
<dbReference type="EMBL" id="BMJC01000001">
    <property type="protein sequence ID" value="GGA81814.1"/>
    <property type="molecule type" value="Genomic_DNA"/>
</dbReference>
<dbReference type="FunFam" id="3.30.565.10:FF:000037">
    <property type="entry name" value="Hybrid sensor histidine kinase/response regulator"/>
    <property type="match status" value="1"/>
</dbReference>
<dbReference type="Proteomes" id="UP000607559">
    <property type="component" value="Unassembled WGS sequence"/>
</dbReference>
<evidence type="ECO:0000256" key="12">
    <source>
        <dbReference type="PROSITE-ProRule" id="PRU00169"/>
    </source>
</evidence>
<dbReference type="InterPro" id="IPR018060">
    <property type="entry name" value="HTH_AraC"/>
</dbReference>
<dbReference type="Pfam" id="PF02518">
    <property type="entry name" value="HATPase_c"/>
    <property type="match status" value="1"/>
</dbReference>
<gene>
    <name evidence="17" type="ORF">GCM10011511_00970</name>
</gene>
<proteinExistence type="predicted"/>
<accession>A0A8J2U6F2</accession>
<dbReference type="PROSITE" id="PS00041">
    <property type="entry name" value="HTH_ARAC_FAMILY_1"/>
    <property type="match status" value="1"/>
</dbReference>
<dbReference type="GO" id="GO:0043565">
    <property type="term" value="F:sequence-specific DNA binding"/>
    <property type="evidence" value="ECO:0007669"/>
    <property type="project" value="InterPro"/>
</dbReference>
<feature type="domain" description="HTH araC/xylS-type" evidence="14">
    <location>
        <begin position="1247"/>
        <end position="1346"/>
    </location>
</feature>
<dbReference type="CDD" id="cd16922">
    <property type="entry name" value="HATPase_EvgS-ArcB-TorS-like"/>
    <property type="match status" value="1"/>
</dbReference>
<dbReference type="InterPro" id="IPR005467">
    <property type="entry name" value="His_kinase_dom"/>
</dbReference>
<dbReference type="SUPFAM" id="SSF63829">
    <property type="entry name" value="Calcium-dependent phosphotriesterase"/>
    <property type="match status" value="3"/>
</dbReference>
<dbReference type="InterPro" id="IPR009057">
    <property type="entry name" value="Homeodomain-like_sf"/>
</dbReference>
<evidence type="ECO:0000256" key="1">
    <source>
        <dbReference type="ARBA" id="ARBA00000085"/>
    </source>
</evidence>
<protein>
    <recommendedName>
        <fullName evidence="2">histidine kinase</fullName>
        <ecNumber evidence="2">2.7.13.3</ecNumber>
    </recommendedName>
</protein>
<keyword evidence="4" id="KW-0808">Transferase</keyword>
<dbReference type="CDD" id="cd17574">
    <property type="entry name" value="REC_OmpR"/>
    <property type="match status" value="1"/>
</dbReference>
<evidence type="ECO:0000256" key="2">
    <source>
        <dbReference type="ARBA" id="ARBA00012438"/>
    </source>
</evidence>
<evidence type="ECO:0000256" key="13">
    <source>
        <dbReference type="SAM" id="Phobius"/>
    </source>
</evidence>
<evidence type="ECO:0000256" key="3">
    <source>
        <dbReference type="ARBA" id="ARBA00022553"/>
    </source>
</evidence>
<evidence type="ECO:0000256" key="6">
    <source>
        <dbReference type="ARBA" id="ARBA00022777"/>
    </source>
</evidence>
<dbReference type="InterPro" id="IPR015943">
    <property type="entry name" value="WD40/YVTN_repeat-like_dom_sf"/>
</dbReference>
<dbReference type="EC" id="2.7.13.3" evidence="2"/>
<dbReference type="InterPro" id="IPR001789">
    <property type="entry name" value="Sig_transdc_resp-reg_receiver"/>
</dbReference>
<sequence length="1351" mass="151896">MSASIEGYCQVKDYPFSRLNDQDGLSDNHINVIFKDRQGFVWVGTNSGLNRYDGYNFKVFRHDDRDSTSLSDELVEGIFQGPEDKLYVTTAGGISIYDPSTGAFLPHIAAYLQARNILSYGLIGIVHCEDDRYYFVYRDSGLYRYDPGQGAVRVRSAVPGAGGINSPVADVAVDRAGGIWLSEYNGILQRFDPGSQTISMVTDILQRSAQRAPSGYKMFLDREDRLWLYAQGNLSGLWVYDQHTGGLRHLSRDSGVIRLSSNNISDVIEDGKGQIWVATDQGGLDILDMAQGVVRNLRHSDEDRSLSENTVTTLYIDDIGAVWIGTLKNGVCYYQQHMLRFPLYRRQPGQPESLPYDDVNCFAEDARGNLWIGTDGGGLIYFDRAGNKFKQYRHEQSDLNSLGSDVLVSLLLDHRGILWIGTYQGGLDRYDGRTFTHYRHSDTDPASLADNRVYSLREDGADHLWVGTMAGGLDRFDEATGKFYHNTPDMPRSIHSDYVPALAEDSASNLWIATAYGLDELQRNTGQYVHYIAGNSRLSDNTVFSLTCDHLGNIWVGTRQGLSVIQPGKDTFQSYTIKDGLPSNTILSVLEDKAHFLWVSTSAGISRISISREGAALKIRCLNFDEYDGLQGREFNANTAFRTREGELIFGGPKGFNLFRPESIQLNEHIPPVVLTGLQLYNKETPLPASVPMDGKLVLSYDENNFILEFAALSYINARKNRYAYQLVGFDKDWMMTDGHNRRAAYTNIDPGEYVFRVRASNSDGVWNEQGISIRVIIKPPFWKTTIAYILYVLLALAILYASRMRIIRRARARFALAEERREAIRVRELDRMKIKFFTNLSHEFRTPLSLILSPVDKLIRSSGEPGHRQLAMTIERNARRLLHLVNQLLDLRKMEVNELKLNMSRGDIASFIKATTQSFADLAEERGIGFTYQGDTEYLPALFDKDKVERILFNLLSNAFKFTSPGGSIGVEFTVLEKDEQGALLQLKVKDTGIGIPADQQEKIFESFFQGELPGHVRSQGTGIGLAITREFVEMHGGTIKVESAPDMGSCFTILLPVTVLPGGSPEPAVPIVADDADGANISAPSQPREDGTKQFKVLLVEDDEDFRFYLKDNLAPLFTVLEAANGREGWQKALSAQPELVVSDVNMPLMDGLELCKKIKSDERTRHIPVILLTALSDEQDQLRALGIGANDYISKPFNVEILVSRIRNLLEFKDSVEETLKRRVVAEPGEIEAEPEKTEEDFIREAVDVLEKNIANADFSVDEWSREMGLSRTTLYKRILAATGKTPIGFIRHFRMKRAAQLLEKTQHNIAEVAYMVGFNNPKYFARYFKEVYGVLPSVYQSEKRKKK</sequence>
<keyword evidence="18" id="KW-1185">Reference proteome</keyword>
<evidence type="ECO:0000256" key="4">
    <source>
        <dbReference type="ARBA" id="ARBA00022679"/>
    </source>
</evidence>
<feature type="domain" description="Response regulatory" evidence="16">
    <location>
        <begin position="1098"/>
        <end position="1213"/>
    </location>
</feature>
<dbReference type="Gene3D" id="2.130.10.10">
    <property type="entry name" value="YVTN repeat-like/Quinoprotein amine dehydrogenase"/>
    <property type="match status" value="2"/>
</dbReference>
<evidence type="ECO:0000256" key="10">
    <source>
        <dbReference type="ARBA" id="ARBA00023125"/>
    </source>
</evidence>
<dbReference type="CDD" id="cd00082">
    <property type="entry name" value="HisKA"/>
    <property type="match status" value="1"/>
</dbReference>
<dbReference type="RefSeq" id="WP_188927448.1">
    <property type="nucleotide sequence ID" value="NZ_BMJC01000001.1"/>
</dbReference>
<dbReference type="InterPro" id="IPR003661">
    <property type="entry name" value="HisK_dim/P_dom"/>
</dbReference>
<dbReference type="SMART" id="SM00388">
    <property type="entry name" value="HisKA"/>
    <property type="match status" value="1"/>
</dbReference>
<dbReference type="InterPro" id="IPR011110">
    <property type="entry name" value="Reg_prop"/>
</dbReference>
<dbReference type="Gene3D" id="1.10.287.130">
    <property type="match status" value="1"/>
</dbReference>
<dbReference type="PANTHER" id="PTHR43547:SF2">
    <property type="entry name" value="HYBRID SIGNAL TRANSDUCTION HISTIDINE KINASE C"/>
    <property type="match status" value="1"/>
</dbReference>
<dbReference type="InterPro" id="IPR013783">
    <property type="entry name" value="Ig-like_fold"/>
</dbReference>
<keyword evidence="3 12" id="KW-0597">Phosphoprotein</keyword>
<comment type="catalytic activity">
    <reaction evidence="1">
        <text>ATP + protein L-histidine = ADP + protein N-phospho-L-histidine.</text>
        <dbReference type="EC" id="2.7.13.3"/>
    </reaction>
</comment>
<keyword evidence="10" id="KW-0238">DNA-binding</keyword>
<dbReference type="InterPro" id="IPR003594">
    <property type="entry name" value="HATPase_dom"/>
</dbReference>
<dbReference type="InterPro" id="IPR036890">
    <property type="entry name" value="HATPase_C_sf"/>
</dbReference>
<evidence type="ECO:0000256" key="7">
    <source>
        <dbReference type="ARBA" id="ARBA00022840"/>
    </source>
</evidence>
<keyword evidence="9" id="KW-0805">Transcription regulation</keyword>
<reference evidence="17" key="1">
    <citation type="journal article" date="2014" name="Int. J. Syst. Evol. Microbiol.">
        <title>Complete genome sequence of Corynebacterium casei LMG S-19264T (=DSM 44701T), isolated from a smear-ripened cheese.</title>
        <authorList>
            <consortium name="US DOE Joint Genome Institute (JGI-PGF)"/>
            <person name="Walter F."/>
            <person name="Albersmeier A."/>
            <person name="Kalinowski J."/>
            <person name="Ruckert C."/>
        </authorList>
    </citation>
    <scope>NUCLEOTIDE SEQUENCE</scope>
    <source>
        <strain evidence="17">CGMCC 1.15448</strain>
    </source>
</reference>
<name>A0A8J2U6F2_9BACT</name>
<reference evidence="17" key="2">
    <citation type="submission" date="2020-09" db="EMBL/GenBank/DDBJ databases">
        <authorList>
            <person name="Sun Q."/>
            <person name="Zhou Y."/>
        </authorList>
    </citation>
    <scope>NUCLEOTIDE SEQUENCE</scope>
    <source>
        <strain evidence="17">CGMCC 1.15448</strain>
    </source>
</reference>
<organism evidence="17 18">
    <name type="scientific">Puia dinghuensis</name>
    <dbReference type="NCBI Taxonomy" id="1792502"/>
    <lineage>
        <taxon>Bacteria</taxon>
        <taxon>Pseudomonadati</taxon>
        <taxon>Bacteroidota</taxon>
        <taxon>Chitinophagia</taxon>
        <taxon>Chitinophagales</taxon>
        <taxon>Chitinophagaceae</taxon>
        <taxon>Puia</taxon>
    </lineage>
</organism>
<keyword evidence="13" id="KW-0812">Transmembrane</keyword>
<evidence type="ECO:0000313" key="17">
    <source>
        <dbReference type="EMBL" id="GGA81814.1"/>
    </source>
</evidence>
<evidence type="ECO:0000313" key="18">
    <source>
        <dbReference type="Proteomes" id="UP000607559"/>
    </source>
</evidence>
<dbReference type="FunFam" id="1.10.287.130:FF:000045">
    <property type="entry name" value="Two-component system sensor histidine kinase/response regulator"/>
    <property type="match status" value="1"/>
</dbReference>
<dbReference type="InterPro" id="IPR011006">
    <property type="entry name" value="CheY-like_superfamily"/>
</dbReference>
<evidence type="ECO:0000256" key="9">
    <source>
        <dbReference type="ARBA" id="ARBA00023015"/>
    </source>
</evidence>
<dbReference type="Gene3D" id="1.10.10.60">
    <property type="entry name" value="Homeodomain-like"/>
    <property type="match status" value="1"/>
</dbReference>
<dbReference type="FunFam" id="2.60.40.10:FF:000791">
    <property type="entry name" value="Two-component system sensor histidine kinase/response regulator"/>
    <property type="match status" value="1"/>
</dbReference>
<dbReference type="SUPFAM" id="SSF46689">
    <property type="entry name" value="Homeodomain-like"/>
    <property type="match status" value="1"/>
</dbReference>
<keyword evidence="6 17" id="KW-0418">Kinase</keyword>
<dbReference type="SMART" id="SM00387">
    <property type="entry name" value="HATPase_c"/>
    <property type="match status" value="1"/>
</dbReference>
<evidence type="ECO:0000256" key="11">
    <source>
        <dbReference type="ARBA" id="ARBA00023163"/>
    </source>
</evidence>
<evidence type="ECO:0000259" key="16">
    <source>
        <dbReference type="PROSITE" id="PS50110"/>
    </source>
</evidence>
<dbReference type="Gene3D" id="3.30.565.10">
    <property type="entry name" value="Histidine kinase-like ATPase, C-terminal domain"/>
    <property type="match status" value="1"/>
</dbReference>
<keyword evidence="13" id="KW-0472">Membrane</keyword>
<keyword evidence="11" id="KW-0804">Transcription</keyword>
<keyword evidence="8" id="KW-0902">Two-component regulatory system</keyword>
<keyword evidence="7" id="KW-0067">ATP-binding</keyword>
<dbReference type="InterPro" id="IPR004358">
    <property type="entry name" value="Sig_transdc_His_kin-like_C"/>
</dbReference>
<dbReference type="Gene3D" id="3.40.50.2300">
    <property type="match status" value="1"/>
</dbReference>
<dbReference type="PROSITE" id="PS01124">
    <property type="entry name" value="HTH_ARAC_FAMILY_2"/>
    <property type="match status" value="1"/>
</dbReference>
<dbReference type="GO" id="GO:0000155">
    <property type="term" value="F:phosphorelay sensor kinase activity"/>
    <property type="evidence" value="ECO:0007669"/>
    <property type="project" value="InterPro"/>
</dbReference>
<dbReference type="PROSITE" id="PS50109">
    <property type="entry name" value="HIS_KIN"/>
    <property type="match status" value="1"/>
</dbReference>
<dbReference type="SMART" id="SM00342">
    <property type="entry name" value="HTH_ARAC"/>
    <property type="match status" value="1"/>
</dbReference>
<dbReference type="InterPro" id="IPR018062">
    <property type="entry name" value="HTH_AraC-typ_CS"/>
</dbReference>
<feature type="domain" description="Histidine kinase" evidence="15">
    <location>
        <begin position="840"/>
        <end position="1061"/>
    </location>
</feature>
<feature type="transmembrane region" description="Helical" evidence="13">
    <location>
        <begin position="782"/>
        <end position="802"/>
    </location>
</feature>
<dbReference type="SMART" id="SM00448">
    <property type="entry name" value="REC"/>
    <property type="match status" value="1"/>
</dbReference>
<dbReference type="PROSITE" id="PS50110">
    <property type="entry name" value="RESPONSE_REGULATORY"/>
    <property type="match status" value="1"/>
</dbReference>
<feature type="modified residue" description="4-aspartylphosphate" evidence="12">
    <location>
        <position position="1146"/>
    </location>
</feature>
<dbReference type="Pfam" id="PF07495">
    <property type="entry name" value="Y_Y_Y"/>
    <property type="match status" value="1"/>
</dbReference>
<dbReference type="Pfam" id="PF07494">
    <property type="entry name" value="Reg_prop"/>
    <property type="match status" value="6"/>
</dbReference>
<dbReference type="PANTHER" id="PTHR43547">
    <property type="entry name" value="TWO-COMPONENT HISTIDINE KINASE"/>
    <property type="match status" value="1"/>
</dbReference>
<dbReference type="SUPFAM" id="SSF47384">
    <property type="entry name" value="Homodimeric domain of signal transducing histidine kinase"/>
    <property type="match status" value="1"/>
</dbReference>
<evidence type="ECO:0000256" key="8">
    <source>
        <dbReference type="ARBA" id="ARBA00023012"/>
    </source>
</evidence>
<dbReference type="PRINTS" id="PR00344">
    <property type="entry name" value="BCTRLSENSOR"/>
</dbReference>
<evidence type="ECO:0000256" key="5">
    <source>
        <dbReference type="ARBA" id="ARBA00022741"/>
    </source>
</evidence>
<dbReference type="GO" id="GO:0003700">
    <property type="term" value="F:DNA-binding transcription factor activity"/>
    <property type="evidence" value="ECO:0007669"/>
    <property type="project" value="InterPro"/>
</dbReference>
<dbReference type="InterPro" id="IPR036097">
    <property type="entry name" value="HisK_dim/P_sf"/>
</dbReference>
<dbReference type="Pfam" id="PF12833">
    <property type="entry name" value="HTH_18"/>
    <property type="match status" value="1"/>
</dbReference>
<dbReference type="Pfam" id="PF00512">
    <property type="entry name" value="HisKA"/>
    <property type="match status" value="1"/>
</dbReference>